<dbReference type="PANTHER" id="PTHR10744">
    <property type="entry name" value="40S RIBOSOMAL PROTEIN S11 FAMILY MEMBER"/>
    <property type="match status" value="1"/>
</dbReference>
<keyword evidence="4 6" id="KW-0689">Ribosomal protein</keyword>
<proteinExistence type="inferred from homology"/>
<sequence length="76" mass="8663">MKKLTGTIVSDKMDKTRTVAVVEKRRHPIYDKAFTVTGKIKAHDEKNEFVSGDVVEIVPVRPISKDKAWKIVKKVK</sequence>
<evidence type="ECO:0000313" key="7">
    <source>
        <dbReference type="EMBL" id="AKM82694.1"/>
    </source>
</evidence>
<dbReference type="PANTHER" id="PTHR10744:SF1">
    <property type="entry name" value="SMALL RIBOSOMAL SUBUNIT PROTEIN US17M"/>
    <property type="match status" value="1"/>
</dbReference>
<comment type="function">
    <text evidence="6">One of the primary rRNA binding proteins, it binds specifically to the 5'-end of 16S ribosomal RNA.</text>
</comment>
<evidence type="ECO:0000256" key="2">
    <source>
        <dbReference type="ARBA" id="ARBA00022730"/>
    </source>
</evidence>
<dbReference type="CDD" id="cd00364">
    <property type="entry name" value="Ribosomal_uS17"/>
    <property type="match status" value="1"/>
</dbReference>
<dbReference type="PATRIC" id="fig|1618337.4.peg.905"/>
<dbReference type="Gene3D" id="2.40.50.140">
    <property type="entry name" value="Nucleic acid-binding proteins"/>
    <property type="match status" value="1"/>
</dbReference>
<dbReference type="Pfam" id="PF00366">
    <property type="entry name" value="Ribosomal_S17"/>
    <property type="match status" value="1"/>
</dbReference>
<dbReference type="InterPro" id="IPR019984">
    <property type="entry name" value="Ribosomal_uS17_bact/chlr"/>
</dbReference>
<reference evidence="7 8" key="1">
    <citation type="journal article" date="2015" name="Nature">
        <title>rRNA introns, odd ribosomes, and small enigmatic genomes across a large radiation of phyla.</title>
        <authorList>
            <person name="Brown C.T."/>
            <person name="Hug L.A."/>
            <person name="Thomas B.C."/>
            <person name="Sharon I."/>
            <person name="Castelle C.J."/>
            <person name="Singh A."/>
            <person name="Wilkins M.J."/>
            <person name="Williams K.H."/>
            <person name="Banfield J.F."/>
        </authorList>
    </citation>
    <scope>NUCLEOTIDE SEQUENCE [LARGE SCALE GENOMIC DNA]</scope>
</reference>
<evidence type="ECO:0000313" key="8">
    <source>
        <dbReference type="Proteomes" id="UP000035648"/>
    </source>
</evidence>
<dbReference type="HAMAP" id="MF_01345_B">
    <property type="entry name" value="Ribosomal_uS17_B"/>
    <property type="match status" value="1"/>
</dbReference>
<organism evidence="7 8">
    <name type="scientific">Berkelbacteria bacterium GW2011_GWE1_39_12</name>
    <dbReference type="NCBI Taxonomy" id="1618337"/>
    <lineage>
        <taxon>Bacteria</taxon>
        <taxon>Candidatus Berkelbacteria</taxon>
    </lineage>
</organism>
<dbReference type="EMBL" id="CP011213">
    <property type="protein sequence ID" value="AKM82694.1"/>
    <property type="molecule type" value="Genomic_DNA"/>
</dbReference>
<evidence type="ECO:0000256" key="3">
    <source>
        <dbReference type="ARBA" id="ARBA00022884"/>
    </source>
</evidence>
<keyword evidence="3 6" id="KW-0694">RNA-binding</keyword>
<dbReference type="PRINTS" id="PR00973">
    <property type="entry name" value="RIBOSOMALS17"/>
</dbReference>
<comment type="similarity">
    <text evidence="1 6">Belongs to the universal ribosomal protein uS17 family.</text>
</comment>
<dbReference type="InterPro" id="IPR000266">
    <property type="entry name" value="Ribosomal_uS17"/>
</dbReference>
<dbReference type="STRING" id="1618337.UT28_C0001G0917"/>
<comment type="subunit">
    <text evidence="6">Part of the 30S ribosomal subunit.</text>
</comment>
<dbReference type="GO" id="GO:0006412">
    <property type="term" value="P:translation"/>
    <property type="evidence" value="ECO:0007669"/>
    <property type="project" value="UniProtKB-UniRule"/>
</dbReference>
<dbReference type="AlphaFoldDB" id="A0A0G4B485"/>
<dbReference type="Proteomes" id="UP000035648">
    <property type="component" value="Chromosome"/>
</dbReference>
<accession>A0A0G4B485</accession>
<evidence type="ECO:0000256" key="6">
    <source>
        <dbReference type="HAMAP-Rule" id="MF_01345"/>
    </source>
</evidence>
<dbReference type="NCBIfam" id="NF004123">
    <property type="entry name" value="PRK05610.1"/>
    <property type="match status" value="1"/>
</dbReference>
<evidence type="ECO:0000256" key="5">
    <source>
        <dbReference type="ARBA" id="ARBA00023274"/>
    </source>
</evidence>
<dbReference type="GO" id="GO:0022627">
    <property type="term" value="C:cytosolic small ribosomal subunit"/>
    <property type="evidence" value="ECO:0007669"/>
    <property type="project" value="UniProtKB-UniRule"/>
</dbReference>
<keyword evidence="5 6" id="KW-0687">Ribonucleoprotein</keyword>
<dbReference type="KEGG" id="bbgw:UT28_C0001G0917"/>
<evidence type="ECO:0000256" key="1">
    <source>
        <dbReference type="ARBA" id="ARBA00010254"/>
    </source>
</evidence>
<protein>
    <recommendedName>
        <fullName evidence="6">Small ribosomal subunit protein uS17</fullName>
    </recommendedName>
</protein>
<evidence type="ECO:0000256" key="4">
    <source>
        <dbReference type="ARBA" id="ARBA00022980"/>
    </source>
</evidence>
<dbReference type="SUPFAM" id="SSF50249">
    <property type="entry name" value="Nucleic acid-binding proteins"/>
    <property type="match status" value="1"/>
</dbReference>
<name>A0A0G4B485_9BACT</name>
<dbReference type="NCBIfam" id="TIGR03635">
    <property type="entry name" value="uS17_bact"/>
    <property type="match status" value="1"/>
</dbReference>
<gene>
    <name evidence="6 7" type="primary">rpsQ</name>
    <name evidence="7" type="ORF">UT28_C0001G0917</name>
</gene>
<keyword evidence="2 6" id="KW-0699">rRNA-binding</keyword>
<dbReference type="InterPro" id="IPR012340">
    <property type="entry name" value="NA-bd_OB-fold"/>
</dbReference>
<dbReference type="GO" id="GO:0003735">
    <property type="term" value="F:structural constituent of ribosome"/>
    <property type="evidence" value="ECO:0007669"/>
    <property type="project" value="UniProtKB-UniRule"/>
</dbReference>
<dbReference type="GO" id="GO:0019843">
    <property type="term" value="F:rRNA binding"/>
    <property type="evidence" value="ECO:0007669"/>
    <property type="project" value="UniProtKB-UniRule"/>
</dbReference>